<dbReference type="Gene3D" id="2.20.110.10">
    <property type="entry name" value="Histone H3 K4-specific methyltransferase SET7/9 N-terminal domain"/>
    <property type="match status" value="2"/>
</dbReference>
<dbReference type="OrthoDB" id="312720at2759"/>
<evidence type="ECO:0000313" key="4">
    <source>
        <dbReference type="EMBL" id="CDW86499.1"/>
    </source>
</evidence>
<dbReference type="Proteomes" id="UP000039865">
    <property type="component" value="Unassembled WGS sequence"/>
</dbReference>
<evidence type="ECO:0000256" key="2">
    <source>
        <dbReference type="SAM" id="MobiDB-lite"/>
    </source>
</evidence>
<feature type="region of interest" description="Disordered" evidence="2">
    <location>
        <begin position="1"/>
        <end position="28"/>
    </location>
</feature>
<name>A0A078AWH0_STYLE</name>
<keyword evidence="5" id="KW-1185">Reference proteome</keyword>
<feature type="transmembrane region" description="Helical" evidence="3">
    <location>
        <begin position="388"/>
        <end position="406"/>
    </location>
</feature>
<evidence type="ECO:0000313" key="5">
    <source>
        <dbReference type="Proteomes" id="UP000039865"/>
    </source>
</evidence>
<dbReference type="PANTHER" id="PTHR43215:SF14">
    <property type="entry name" value="RADIAL SPOKE HEAD 1 HOMOLOG"/>
    <property type="match status" value="1"/>
</dbReference>
<dbReference type="AlphaFoldDB" id="A0A078AWH0"/>
<keyword evidence="1" id="KW-0677">Repeat</keyword>
<reference evidence="4 5" key="1">
    <citation type="submission" date="2014-06" db="EMBL/GenBank/DDBJ databases">
        <authorList>
            <person name="Swart Estienne"/>
        </authorList>
    </citation>
    <scope>NUCLEOTIDE SEQUENCE [LARGE SCALE GENOMIC DNA]</scope>
    <source>
        <strain evidence="4 5">130c</strain>
    </source>
</reference>
<dbReference type="SMART" id="SM00698">
    <property type="entry name" value="MORN"/>
    <property type="match status" value="3"/>
</dbReference>
<dbReference type="GO" id="GO:0005829">
    <property type="term" value="C:cytosol"/>
    <property type="evidence" value="ECO:0007669"/>
    <property type="project" value="TreeGrafter"/>
</dbReference>
<evidence type="ECO:0000256" key="3">
    <source>
        <dbReference type="SAM" id="Phobius"/>
    </source>
</evidence>
<feature type="transmembrane region" description="Helical" evidence="3">
    <location>
        <begin position="213"/>
        <end position="230"/>
    </location>
</feature>
<sequence length="423" mass="48357">MSKQPANNDIEMGGGAPESKYLGNESKSYNEPAPSIGFEFVPAEDVVPKPVLLNKLIAGLLDKLNEAGSQYTGDLNAEGLRHGSGKLVYIDGSVYNGAFKNGQRDGYGELTLKDGTLYKGQWKNGKKHGEGKLIHPDGNIIQTVWNEDKKDGHATLTTKDGKIVEAEYFNDLMVKKDDQNPDCWHLAPLNIILGIIVWAMGYWTFNNDYSRRAHGYVVGVWIFFILFYLLECGLCKTNGFIRNVMRAHEAQKILDNLKNEAPKVSMRLENYHYEFVRRNHRYDYTQRTSSIHTRDFRYSEFIDQSANPSSVSHMKKYKLTRLDLILDIQYTAQASQSKVCQEYNLKKEKISDTHHDLTVTSRVEGFTSEILVHNGELGESLPFYCNSWVYWITHLLFIGWIVRILFVSNSQRVSYTVEKVILK</sequence>
<dbReference type="EMBL" id="CCKQ01014708">
    <property type="protein sequence ID" value="CDW86499.1"/>
    <property type="molecule type" value="Genomic_DNA"/>
</dbReference>
<accession>A0A078AWH0</accession>
<organism evidence="4 5">
    <name type="scientific">Stylonychia lemnae</name>
    <name type="common">Ciliate</name>
    <dbReference type="NCBI Taxonomy" id="5949"/>
    <lineage>
        <taxon>Eukaryota</taxon>
        <taxon>Sar</taxon>
        <taxon>Alveolata</taxon>
        <taxon>Ciliophora</taxon>
        <taxon>Intramacronucleata</taxon>
        <taxon>Spirotrichea</taxon>
        <taxon>Stichotrichia</taxon>
        <taxon>Sporadotrichida</taxon>
        <taxon>Oxytrichidae</taxon>
        <taxon>Stylonychinae</taxon>
        <taxon>Stylonychia</taxon>
    </lineage>
</organism>
<dbReference type="Pfam" id="PF02493">
    <property type="entry name" value="MORN"/>
    <property type="match status" value="4"/>
</dbReference>
<dbReference type="InParanoid" id="A0A078AWH0"/>
<evidence type="ECO:0000256" key="1">
    <source>
        <dbReference type="ARBA" id="ARBA00022737"/>
    </source>
</evidence>
<proteinExistence type="predicted"/>
<keyword evidence="3" id="KW-0472">Membrane</keyword>
<dbReference type="InterPro" id="IPR003409">
    <property type="entry name" value="MORN"/>
</dbReference>
<dbReference type="PANTHER" id="PTHR43215">
    <property type="entry name" value="RADIAL SPOKE HEAD 1 HOMOLOG"/>
    <property type="match status" value="1"/>
</dbReference>
<dbReference type="SUPFAM" id="SSF82185">
    <property type="entry name" value="Histone H3 K4-specific methyltransferase SET7/9 N-terminal domain"/>
    <property type="match status" value="1"/>
</dbReference>
<keyword evidence="3" id="KW-0812">Transmembrane</keyword>
<protein>
    <submittedName>
        <fullName evidence="4">2-isopropylmalate synthase</fullName>
    </submittedName>
</protein>
<keyword evidence="3" id="KW-1133">Transmembrane helix</keyword>
<gene>
    <name evidence="4" type="primary">Contig14568.g15519</name>
    <name evidence="4" type="ORF">STYLEM_15594</name>
</gene>
<feature type="transmembrane region" description="Helical" evidence="3">
    <location>
        <begin position="184"/>
        <end position="201"/>
    </location>
</feature>